<dbReference type="RefSeq" id="XP_007418455.1">
    <property type="nucleotide sequence ID" value="XM_007418393.1"/>
</dbReference>
<dbReference type="PANTHER" id="PTHR33324">
    <property type="entry name" value="EXPRESSED PROTEIN"/>
    <property type="match status" value="1"/>
</dbReference>
<protein>
    <submittedName>
        <fullName evidence="3">Uncharacterized protein</fullName>
    </submittedName>
</protein>
<feature type="compositionally biased region" description="Low complexity" evidence="2">
    <location>
        <begin position="218"/>
        <end position="230"/>
    </location>
</feature>
<proteinExistence type="predicted"/>
<dbReference type="InParanoid" id="F4SAP3"/>
<keyword evidence="1" id="KW-0175">Coiled coil</keyword>
<feature type="compositionally biased region" description="Basic residues" evidence="2">
    <location>
        <begin position="204"/>
        <end position="213"/>
    </location>
</feature>
<dbReference type="PANTHER" id="PTHR33324:SF2">
    <property type="entry name" value="MYB_SANT-LIKE DNA-BINDING DOMAIN-CONTAINING PROTEIN"/>
    <property type="match status" value="1"/>
</dbReference>
<feature type="coiled-coil region" evidence="1">
    <location>
        <begin position="249"/>
        <end position="319"/>
    </location>
</feature>
<dbReference type="Proteomes" id="UP000001072">
    <property type="component" value="Unassembled WGS sequence"/>
</dbReference>
<evidence type="ECO:0000256" key="1">
    <source>
        <dbReference type="SAM" id="Coils"/>
    </source>
</evidence>
<dbReference type="GeneID" id="18937453"/>
<feature type="compositionally biased region" description="Polar residues" evidence="2">
    <location>
        <begin position="145"/>
        <end position="164"/>
    </location>
</feature>
<organism evidence="4">
    <name type="scientific">Melampsora larici-populina (strain 98AG31 / pathotype 3-4-7)</name>
    <name type="common">Poplar leaf rust fungus</name>
    <dbReference type="NCBI Taxonomy" id="747676"/>
    <lineage>
        <taxon>Eukaryota</taxon>
        <taxon>Fungi</taxon>
        <taxon>Dikarya</taxon>
        <taxon>Basidiomycota</taxon>
        <taxon>Pucciniomycotina</taxon>
        <taxon>Pucciniomycetes</taxon>
        <taxon>Pucciniales</taxon>
        <taxon>Melampsoraceae</taxon>
        <taxon>Melampsora</taxon>
    </lineage>
</organism>
<sequence>MDVDSRSIYSKREIGEKIAQYLAEQGLQGRDGKGVETQIRTLEGSFTIAHDFCNGTGQGILADFEQEAPDEKVKMGYLDDSDEWKAVQHSLKSKFEQLVLQRCLYYYDLIGFMSTRTNVIPQDVRESGQDLDEASVLPSTKRARNQSPNTNVSKSQEINSTQWESPLDPDDPLENSFSFLCESHDRETSPTPNSLSEKESARRPPGRPPKRSNTHNINNQLSRSASSSASDVNNLLAAQLPSCDKRAKRNKMEKDRWNFEEKFMKAEQEARKEEIKTQAKLAEAVSRHLSGGDEVLDSKERAERSQIKLEQDRVQLELTQSQLARSCEDLITARSERHLAMLGKYRALGFSLEEAKKEVEEAEKRFQNV</sequence>
<feature type="region of interest" description="Disordered" evidence="2">
    <location>
        <begin position="183"/>
        <end position="230"/>
    </location>
</feature>
<dbReference type="KEGG" id="mlr:MELLADRAFT_96040"/>
<accession>F4SAP3</accession>
<evidence type="ECO:0000256" key="2">
    <source>
        <dbReference type="SAM" id="MobiDB-lite"/>
    </source>
</evidence>
<dbReference type="AlphaFoldDB" id="F4SAP3"/>
<dbReference type="VEuPathDB" id="FungiDB:MELLADRAFT_96040"/>
<evidence type="ECO:0000313" key="3">
    <source>
        <dbReference type="EMBL" id="EGF98252.1"/>
    </source>
</evidence>
<reference evidence="4" key="1">
    <citation type="journal article" date="2011" name="Proc. Natl. Acad. Sci. U.S.A.">
        <title>Obligate biotrophy features unraveled by the genomic analysis of rust fungi.</title>
        <authorList>
            <person name="Duplessis S."/>
            <person name="Cuomo C.A."/>
            <person name="Lin Y.-C."/>
            <person name="Aerts A."/>
            <person name="Tisserant E."/>
            <person name="Veneault-Fourrey C."/>
            <person name="Joly D.L."/>
            <person name="Hacquard S."/>
            <person name="Amselem J."/>
            <person name="Cantarel B.L."/>
            <person name="Chiu R."/>
            <person name="Coutinho P.M."/>
            <person name="Feau N."/>
            <person name="Field M."/>
            <person name="Frey P."/>
            <person name="Gelhaye E."/>
            <person name="Goldberg J."/>
            <person name="Grabherr M.G."/>
            <person name="Kodira C.D."/>
            <person name="Kohler A."/>
            <person name="Kuees U."/>
            <person name="Lindquist E.A."/>
            <person name="Lucas S.M."/>
            <person name="Mago R."/>
            <person name="Mauceli E."/>
            <person name="Morin E."/>
            <person name="Murat C."/>
            <person name="Pangilinan J.L."/>
            <person name="Park R."/>
            <person name="Pearson M."/>
            <person name="Quesneville H."/>
            <person name="Rouhier N."/>
            <person name="Sakthikumar S."/>
            <person name="Salamov A.A."/>
            <person name="Schmutz J."/>
            <person name="Selles B."/>
            <person name="Shapiro H."/>
            <person name="Tanguay P."/>
            <person name="Tuskan G.A."/>
            <person name="Henrissat B."/>
            <person name="Van de Peer Y."/>
            <person name="Rouze P."/>
            <person name="Ellis J.G."/>
            <person name="Dodds P.N."/>
            <person name="Schein J.E."/>
            <person name="Zhong S."/>
            <person name="Hamelin R.C."/>
            <person name="Grigoriev I.V."/>
            <person name="Szabo L.J."/>
            <person name="Martin F."/>
        </authorList>
    </citation>
    <scope>NUCLEOTIDE SEQUENCE [LARGE SCALE GENOMIC DNA]</scope>
    <source>
        <strain evidence="4">98AG31 / pathotype 3-4-7</strain>
    </source>
</reference>
<dbReference type="EMBL" id="GL883180">
    <property type="protein sequence ID" value="EGF98252.1"/>
    <property type="molecule type" value="Genomic_DNA"/>
</dbReference>
<name>F4SAP3_MELLP</name>
<feature type="region of interest" description="Disordered" evidence="2">
    <location>
        <begin position="126"/>
        <end position="169"/>
    </location>
</feature>
<keyword evidence="4" id="KW-1185">Reference proteome</keyword>
<dbReference type="HOGENOM" id="CLU_034863_0_0_1"/>
<evidence type="ECO:0000313" key="4">
    <source>
        <dbReference type="Proteomes" id="UP000001072"/>
    </source>
</evidence>
<gene>
    <name evidence="3" type="ORF">MELLADRAFT_96040</name>
</gene>